<dbReference type="GO" id="GO:0003887">
    <property type="term" value="F:DNA-directed DNA polymerase activity"/>
    <property type="evidence" value="ECO:0007669"/>
    <property type="project" value="UniProtKB-UniRule"/>
</dbReference>
<dbReference type="GO" id="GO:0042276">
    <property type="term" value="P:error-prone translesion synthesis"/>
    <property type="evidence" value="ECO:0007669"/>
    <property type="project" value="TreeGrafter"/>
</dbReference>
<keyword evidence="4" id="KW-0963">Cytoplasm</keyword>
<dbReference type="HAMAP" id="MF_01113">
    <property type="entry name" value="DNApol_IV"/>
    <property type="match status" value="1"/>
</dbReference>
<dbReference type="InterPro" id="IPR050116">
    <property type="entry name" value="DNA_polymerase-Y"/>
</dbReference>
<comment type="subunit">
    <text evidence="4">Monomer.</text>
</comment>
<dbReference type="Gene3D" id="3.30.70.270">
    <property type="match status" value="1"/>
</dbReference>
<comment type="similarity">
    <text evidence="1 4">Belongs to the DNA polymerase type-Y family.</text>
</comment>
<keyword evidence="7" id="KW-1185">Reference proteome</keyword>
<dbReference type="Gene3D" id="3.40.1170.60">
    <property type="match status" value="1"/>
</dbReference>
<dbReference type="AlphaFoldDB" id="A0A5E3ZYY4"/>
<comment type="subcellular location">
    <subcellularLocation>
        <location evidence="4">Cytoplasm</location>
    </subcellularLocation>
</comment>
<dbReference type="Pfam" id="PF00817">
    <property type="entry name" value="IMS"/>
    <property type="match status" value="1"/>
</dbReference>
<dbReference type="InterPro" id="IPR043128">
    <property type="entry name" value="Rev_trsase/Diguanyl_cyclase"/>
</dbReference>
<dbReference type="PANTHER" id="PTHR11076">
    <property type="entry name" value="DNA REPAIR POLYMERASE UMUC / TRANSFERASE FAMILY MEMBER"/>
    <property type="match status" value="1"/>
</dbReference>
<feature type="binding site" evidence="4">
    <location>
        <position position="18"/>
    </location>
    <ligand>
        <name>Mg(2+)</name>
        <dbReference type="ChEBI" id="CHEBI:18420"/>
    </ligand>
</feature>
<evidence type="ECO:0000259" key="5">
    <source>
        <dbReference type="PROSITE" id="PS50173"/>
    </source>
</evidence>
<feature type="site" description="Substrate discrimination" evidence="4">
    <location>
        <position position="23"/>
    </location>
</feature>
<feature type="domain" description="UmuC" evidence="5">
    <location>
        <begin position="14"/>
        <end position="196"/>
    </location>
</feature>
<dbReference type="CDD" id="cd03586">
    <property type="entry name" value="PolY_Pol_IV_kappa"/>
    <property type="match status" value="1"/>
</dbReference>
<keyword evidence="4" id="KW-0548">Nucleotidyltransferase</keyword>
<dbReference type="InterPro" id="IPR022880">
    <property type="entry name" value="DNApol_IV"/>
</dbReference>
<dbReference type="InterPro" id="IPR036775">
    <property type="entry name" value="DNA_pol_Y-fam_lit_finger_sf"/>
</dbReference>
<keyword evidence="4" id="KW-0460">Magnesium</keyword>
<dbReference type="GO" id="GO:0005829">
    <property type="term" value="C:cytosol"/>
    <property type="evidence" value="ECO:0007669"/>
    <property type="project" value="TreeGrafter"/>
</dbReference>
<keyword evidence="4" id="KW-0239">DNA-directed DNA polymerase</keyword>
<keyword evidence="4" id="KW-0515">Mutator protein</keyword>
<feature type="active site" evidence="4">
    <location>
        <position position="114"/>
    </location>
</feature>
<evidence type="ECO:0000256" key="2">
    <source>
        <dbReference type="ARBA" id="ARBA00025589"/>
    </source>
</evidence>
<comment type="catalytic activity">
    <reaction evidence="3 4">
        <text>DNA(n) + a 2'-deoxyribonucleoside 5'-triphosphate = DNA(n+1) + diphosphate</text>
        <dbReference type="Rhea" id="RHEA:22508"/>
        <dbReference type="Rhea" id="RHEA-COMP:17339"/>
        <dbReference type="Rhea" id="RHEA-COMP:17340"/>
        <dbReference type="ChEBI" id="CHEBI:33019"/>
        <dbReference type="ChEBI" id="CHEBI:61560"/>
        <dbReference type="ChEBI" id="CHEBI:173112"/>
        <dbReference type="EC" id="2.7.7.7"/>
    </reaction>
</comment>
<dbReference type="InterPro" id="IPR017961">
    <property type="entry name" value="DNA_pol_Y-fam_little_finger"/>
</dbReference>
<dbReference type="InterPro" id="IPR001126">
    <property type="entry name" value="UmuC"/>
</dbReference>
<dbReference type="GO" id="GO:0000287">
    <property type="term" value="F:magnesium ion binding"/>
    <property type="evidence" value="ECO:0007669"/>
    <property type="project" value="UniProtKB-UniRule"/>
</dbReference>
<protein>
    <recommendedName>
        <fullName evidence="4">DNA polymerase IV</fullName>
        <shortName evidence="4">Pol IV</shortName>
        <ecNumber evidence="4">2.7.7.7</ecNumber>
    </recommendedName>
</protein>
<evidence type="ECO:0000256" key="1">
    <source>
        <dbReference type="ARBA" id="ARBA00010945"/>
    </source>
</evidence>
<accession>A0A5E3ZYY4</accession>
<dbReference type="NCBIfam" id="NF002882">
    <property type="entry name" value="PRK03348.1"/>
    <property type="match status" value="1"/>
</dbReference>
<sequence>MTDHDLANRQYRWVLHCDMDAFFSSVEQLTRPTLRGRPVLVGGRSERGVVAGASYEARALGCHSAMPMHQAARLIEPRGVVVPTRGVVYRTVSHRIFRLLQNYVPVIEQLSVDEAFLEPAELRDCTGYEVLEYCEMLRKIVREEIGLSLSFGAGVGKQYAKIGSGMAKPDGVQLIPASRMHQILRPLSVRALWGVGPVSEAKLRHEDILTIGDLADLPERDATALLGSAVGRQLQALARGFDNRPVHERAIAKQISSESTYRTDITDKAGIMAAIDDNGDDAHRRLLHDGRAARTVTVKQKLVNMTIVSRSATLPYATTDLRTLLTLAHRLALDPQQVGACRLVGVSLSGLTSIQQESLFPELDWEVRIEEERDDGALASSAFLPGSTGQGVYGSERTLLHMPARPRWSAGMDVLHPEYGFGWVQGAGRGKVTVRFETRTTGPGRARTFAEETVDLTPADPLLCLDWPEEELYRRTEE</sequence>
<gene>
    <name evidence="6" type="primary">dinB1</name>
    <name evidence="4" type="synonym">dinB</name>
    <name evidence="6" type="ORF">LC603019_01577</name>
</gene>
<keyword evidence="4" id="KW-0808">Transferase</keyword>
<dbReference type="Gene3D" id="1.10.150.20">
    <property type="entry name" value="5' to 3' exonuclease, C-terminal subdomain"/>
    <property type="match status" value="1"/>
</dbReference>
<dbReference type="PANTHER" id="PTHR11076:SF33">
    <property type="entry name" value="DNA POLYMERASE KAPPA"/>
    <property type="match status" value="1"/>
</dbReference>
<dbReference type="EMBL" id="LR584267">
    <property type="protein sequence ID" value="VHO01648.1"/>
    <property type="molecule type" value="Genomic_DNA"/>
</dbReference>
<organism evidence="6 7">
    <name type="scientific">Lawsonella clevelandensis</name>
    <dbReference type="NCBI Taxonomy" id="1528099"/>
    <lineage>
        <taxon>Bacteria</taxon>
        <taxon>Bacillati</taxon>
        <taxon>Actinomycetota</taxon>
        <taxon>Actinomycetes</taxon>
        <taxon>Mycobacteriales</taxon>
        <taxon>Lawsonellaceae</taxon>
        <taxon>Lawsonella</taxon>
    </lineage>
</organism>
<keyword evidence="4" id="KW-0234">DNA repair</keyword>
<dbReference type="NCBIfam" id="NF002677">
    <property type="entry name" value="PRK02406.1"/>
    <property type="match status" value="1"/>
</dbReference>
<evidence type="ECO:0000256" key="4">
    <source>
        <dbReference type="HAMAP-Rule" id="MF_01113"/>
    </source>
</evidence>
<evidence type="ECO:0000313" key="6">
    <source>
        <dbReference type="EMBL" id="VHO01648.1"/>
    </source>
</evidence>
<dbReference type="InterPro" id="IPR043502">
    <property type="entry name" value="DNA/RNA_pol_sf"/>
</dbReference>
<dbReference type="Pfam" id="PF11799">
    <property type="entry name" value="IMS_C"/>
    <property type="match status" value="1"/>
</dbReference>
<dbReference type="GO" id="GO:0006281">
    <property type="term" value="P:DNA repair"/>
    <property type="evidence" value="ECO:0007669"/>
    <property type="project" value="UniProtKB-UniRule"/>
</dbReference>
<evidence type="ECO:0000256" key="3">
    <source>
        <dbReference type="ARBA" id="ARBA00049244"/>
    </source>
</evidence>
<comment type="cofactor">
    <cofactor evidence="4">
        <name>Mg(2+)</name>
        <dbReference type="ChEBI" id="CHEBI:18420"/>
    </cofactor>
    <text evidence="4">Binds 2 magnesium ions per subunit.</text>
</comment>
<proteinExistence type="inferred from homology"/>
<dbReference type="SUPFAM" id="SSF56672">
    <property type="entry name" value="DNA/RNA polymerases"/>
    <property type="match status" value="1"/>
</dbReference>
<dbReference type="Gene3D" id="3.30.1490.100">
    <property type="entry name" value="DNA polymerase, Y-family, little finger domain"/>
    <property type="match status" value="1"/>
</dbReference>
<dbReference type="GO" id="GO:0006261">
    <property type="term" value="P:DNA-templated DNA replication"/>
    <property type="evidence" value="ECO:0007669"/>
    <property type="project" value="UniProtKB-UniRule"/>
</dbReference>
<name>A0A5E3ZYY4_9ACTN</name>
<keyword evidence="4" id="KW-0479">Metal-binding</keyword>
<dbReference type="PROSITE" id="PS50173">
    <property type="entry name" value="UMUC"/>
    <property type="match status" value="1"/>
</dbReference>
<comment type="function">
    <text evidence="2 4">Poorly processive, error-prone DNA polymerase involved in untargeted mutagenesis. Copies undamaged DNA at stalled replication forks, which arise in vivo from mismatched or misaligned primer ends. These misaligned primers can be extended by PolIV. Exhibits no 3'-5' exonuclease (proofreading) activity. May be involved in translesional synthesis, in conjunction with the beta clamp from PolIII.</text>
</comment>
<feature type="binding site" evidence="4">
    <location>
        <position position="113"/>
    </location>
    <ligand>
        <name>Mg(2+)</name>
        <dbReference type="ChEBI" id="CHEBI:18420"/>
    </ligand>
</feature>
<dbReference type="Proteomes" id="UP000324288">
    <property type="component" value="Chromosome"/>
</dbReference>
<keyword evidence="4" id="KW-0235">DNA replication</keyword>
<reference evidence="6 7" key="1">
    <citation type="submission" date="2019-04" db="EMBL/GenBank/DDBJ databases">
        <authorList>
            <person name="Seth-Smith MB H."/>
            <person name="Seth-Smith H."/>
        </authorList>
    </citation>
    <scope>NUCLEOTIDE SEQUENCE [LARGE SCALE GENOMIC DNA]</scope>
    <source>
        <strain evidence="6">USB-603019</strain>
    </source>
</reference>
<dbReference type="GO" id="GO:0009432">
    <property type="term" value="P:SOS response"/>
    <property type="evidence" value="ECO:0007669"/>
    <property type="project" value="TreeGrafter"/>
</dbReference>
<keyword evidence="4" id="KW-0227">DNA damage</keyword>
<dbReference type="GO" id="GO:0003684">
    <property type="term" value="F:damaged DNA binding"/>
    <property type="evidence" value="ECO:0007669"/>
    <property type="project" value="InterPro"/>
</dbReference>
<dbReference type="SUPFAM" id="SSF100879">
    <property type="entry name" value="Lesion bypass DNA polymerase (Y-family), little finger domain"/>
    <property type="match status" value="1"/>
</dbReference>
<dbReference type="EC" id="2.7.7.7" evidence="4"/>
<evidence type="ECO:0000313" key="7">
    <source>
        <dbReference type="Proteomes" id="UP000324288"/>
    </source>
</evidence>
<keyword evidence="4" id="KW-0238">DNA-binding</keyword>